<dbReference type="EMBL" id="CP028843">
    <property type="protein sequence ID" value="AWB24730.1"/>
    <property type="molecule type" value="Genomic_DNA"/>
</dbReference>
<sequence length="88" mass="9781">MQLAERKMILPVSLPPRGLSRIEAAAFVGVSPNLFDEMVRDGRMPQPKLVNARVIWDRIKVEAHFEALPERDSPGSGAPVDSFANWTP</sequence>
<feature type="region of interest" description="Disordered" evidence="1">
    <location>
        <begin position="68"/>
        <end position="88"/>
    </location>
</feature>
<evidence type="ECO:0008006" key="4">
    <source>
        <dbReference type="Google" id="ProtNLM"/>
    </source>
</evidence>
<dbReference type="Proteomes" id="UP000244755">
    <property type="component" value="Chromosome 1"/>
</dbReference>
<reference evidence="2 3" key="1">
    <citation type="submission" date="2018-04" db="EMBL/GenBank/DDBJ databases">
        <title>Methylobacterium sp. PR1016A genome.</title>
        <authorList>
            <person name="Park W."/>
        </authorList>
    </citation>
    <scope>NUCLEOTIDE SEQUENCE [LARGE SCALE GENOMIC DNA]</scope>
    <source>
        <strain evidence="2 3">PR1016A</strain>
    </source>
</reference>
<proteinExistence type="predicted"/>
<organism evidence="2 3">
    <name type="scientific">Methylobacterium currus</name>
    <dbReference type="NCBI Taxonomy" id="2051553"/>
    <lineage>
        <taxon>Bacteria</taxon>
        <taxon>Pseudomonadati</taxon>
        <taxon>Pseudomonadota</taxon>
        <taxon>Alphaproteobacteria</taxon>
        <taxon>Hyphomicrobiales</taxon>
        <taxon>Methylobacteriaceae</taxon>
        <taxon>Methylobacterium</taxon>
    </lineage>
</organism>
<name>A0A2R4WT55_9HYPH</name>
<dbReference type="OrthoDB" id="7220345at2"/>
<evidence type="ECO:0000313" key="2">
    <source>
        <dbReference type="EMBL" id="AWB24730.1"/>
    </source>
</evidence>
<evidence type="ECO:0000313" key="3">
    <source>
        <dbReference type="Proteomes" id="UP000244755"/>
    </source>
</evidence>
<accession>A0A2R4WT55</accession>
<dbReference type="AlphaFoldDB" id="A0A2R4WT55"/>
<dbReference type="KEGG" id="mee:DA075_06540"/>
<protein>
    <recommendedName>
        <fullName evidence="4">DNA-binding protein</fullName>
    </recommendedName>
</protein>
<gene>
    <name evidence="2" type="ORF">DA075_06540</name>
</gene>
<keyword evidence="3" id="KW-1185">Reference proteome</keyword>
<evidence type="ECO:0000256" key="1">
    <source>
        <dbReference type="SAM" id="MobiDB-lite"/>
    </source>
</evidence>